<dbReference type="EMBL" id="VANS01000005">
    <property type="protein sequence ID" value="TMM50737.1"/>
    <property type="molecule type" value="Genomic_DNA"/>
</dbReference>
<dbReference type="RefSeq" id="WP_138663309.1">
    <property type="nucleotide sequence ID" value="NZ_VANS01000005.1"/>
</dbReference>
<evidence type="ECO:0000313" key="1">
    <source>
        <dbReference type="EMBL" id="TMM50737.1"/>
    </source>
</evidence>
<protein>
    <submittedName>
        <fullName evidence="1">Uncharacterized protein</fullName>
    </submittedName>
</protein>
<gene>
    <name evidence="1" type="ORF">FDT80_15865</name>
</gene>
<dbReference type="Proteomes" id="UP000309550">
    <property type="component" value="Unassembled WGS sequence"/>
</dbReference>
<sequence>MQNLQDALEDLKETILADGFEPMLVEKIALEHGLNPIMLRRKFIEMTEQEPESYFRATDLPSGNDIRNQMNALENAKLEVANDLIRRDFKERGITKKQFVDENGTDAYDALVLKYKQHPKMEELAKNHLDAKELHNKSLEELLAKLGDL</sequence>
<accession>A0A5S3PD00</accession>
<comment type="caution">
    <text evidence="1">The sequence shown here is derived from an EMBL/GenBank/DDBJ whole genome shotgun (WGS) entry which is preliminary data.</text>
</comment>
<reference evidence="1 2" key="1">
    <citation type="submission" date="2019-05" db="EMBL/GenBank/DDBJ databases">
        <title>Sulfitobacter sabulilitoris sp. nov., isolated from a marine sand.</title>
        <authorList>
            <person name="Yoon J.-H."/>
        </authorList>
    </citation>
    <scope>NUCLEOTIDE SEQUENCE [LARGE SCALE GENOMIC DNA]</scope>
    <source>
        <strain evidence="1 2">HSMS-29</strain>
    </source>
</reference>
<name>A0A5S3PD00_9RHOB</name>
<keyword evidence="2" id="KW-1185">Reference proteome</keyword>
<proteinExistence type="predicted"/>
<dbReference type="AlphaFoldDB" id="A0A5S3PD00"/>
<evidence type="ECO:0000313" key="2">
    <source>
        <dbReference type="Proteomes" id="UP000309550"/>
    </source>
</evidence>
<organism evidence="1 2">
    <name type="scientific">Sulfitobacter sabulilitoris</name>
    <dbReference type="NCBI Taxonomy" id="2562655"/>
    <lineage>
        <taxon>Bacteria</taxon>
        <taxon>Pseudomonadati</taxon>
        <taxon>Pseudomonadota</taxon>
        <taxon>Alphaproteobacteria</taxon>
        <taxon>Rhodobacterales</taxon>
        <taxon>Roseobacteraceae</taxon>
        <taxon>Sulfitobacter</taxon>
    </lineage>
</organism>